<protein>
    <submittedName>
        <fullName evidence="1">Uncharacterized protein</fullName>
    </submittedName>
</protein>
<proteinExistence type="predicted"/>
<sequence>FVPMFAQEMVLAVWLIVKRFNPSAIDPGSAKTDTNKV</sequence>
<gene>
    <name evidence="1" type="ORF">S03H2_06826</name>
</gene>
<organism evidence="1">
    <name type="scientific">marine sediment metagenome</name>
    <dbReference type="NCBI Taxonomy" id="412755"/>
    <lineage>
        <taxon>unclassified sequences</taxon>
        <taxon>metagenomes</taxon>
        <taxon>ecological metagenomes</taxon>
    </lineage>
</organism>
<dbReference type="AlphaFoldDB" id="X1ESK3"/>
<feature type="non-terminal residue" evidence="1">
    <location>
        <position position="1"/>
    </location>
</feature>
<name>X1ESK3_9ZZZZ</name>
<dbReference type="EMBL" id="BARU01003057">
    <property type="protein sequence ID" value="GAH20139.1"/>
    <property type="molecule type" value="Genomic_DNA"/>
</dbReference>
<reference evidence="1" key="1">
    <citation type="journal article" date="2014" name="Front. Microbiol.">
        <title>High frequency of phylogenetically diverse reductive dehalogenase-homologous genes in deep subseafloor sedimentary metagenomes.</title>
        <authorList>
            <person name="Kawai M."/>
            <person name="Futagami T."/>
            <person name="Toyoda A."/>
            <person name="Takaki Y."/>
            <person name="Nishi S."/>
            <person name="Hori S."/>
            <person name="Arai W."/>
            <person name="Tsubouchi T."/>
            <person name="Morono Y."/>
            <person name="Uchiyama I."/>
            <person name="Ito T."/>
            <person name="Fujiyama A."/>
            <person name="Inagaki F."/>
            <person name="Takami H."/>
        </authorList>
    </citation>
    <scope>NUCLEOTIDE SEQUENCE</scope>
    <source>
        <strain evidence="1">Expedition CK06-06</strain>
    </source>
</reference>
<evidence type="ECO:0000313" key="1">
    <source>
        <dbReference type="EMBL" id="GAH20139.1"/>
    </source>
</evidence>
<comment type="caution">
    <text evidence="1">The sequence shown here is derived from an EMBL/GenBank/DDBJ whole genome shotgun (WGS) entry which is preliminary data.</text>
</comment>
<accession>X1ESK3</accession>